<dbReference type="InterPro" id="IPR036956">
    <property type="entry name" value="Impact_N_sf"/>
</dbReference>
<evidence type="ECO:0000259" key="2">
    <source>
        <dbReference type="Pfam" id="PF01205"/>
    </source>
</evidence>
<evidence type="ECO:0000313" key="4">
    <source>
        <dbReference type="Proteomes" id="UP000662111"/>
    </source>
</evidence>
<gene>
    <name evidence="3" type="ORF">GCM10011509_28170</name>
</gene>
<dbReference type="InterPro" id="IPR020569">
    <property type="entry name" value="UPF0029_Impact_CS"/>
</dbReference>
<evidence type="ECO:0000313" key="3">
    <source>
        <dbReference type="EMBL" id="GGK78027.1"/>
    </source>
</evidence>
<dbReference type="Proteomes" id="UP000662111">
    <property type="component" value="Unassembled WGS sequence"/>
</dbReference>
<accession>A0ABQ2FDA5</accession>
<protein>
    <submittedName>
        <fullName evidence="3">YigZ family protein</fullName>
    </submittedName>
</protein>
<dbReference type="SUPFAM" id="SSF54211">
    <property type="entry name" value="Ribosomal protein S5 domain 2-like"/>
    <property type="match status" value="1"/>
</dbReference>
<dbReference type="InterPro" id="IPR001498">
    <property type="entry name" value="Impact_N"/>
</dbReference>
<dbReference type="PROSITE" id="PS00910">
    <property type="entry name" value="UPF0029"/>
    <property type="match status" value="1"/>
</dbReference>
<dbReference type="InterPro" id="IPR023582">
    <property type="entry name" value="Impact"/>
</dbReference>
<dbReference type="InterPro" id="IPR020568">
    <property type="entry name" value="Ribosomal_Su5_D2-typ_SF"/>
</dbReference>
<comment type="similarity">
    <text evidence="1">Belongs to the IMPACT family.</text>
</comment>
<feature type="domain" description="Impact N-terminal" evidence="2">
    <location>
        <begin position="20"/>
        <end position="125"/>
    </location>
</feature>
<dbReference type="PANTHER" id="PTHR16301">
    <property type="entry name" value="IMPACT-RELATED"/>
    <property type="match status" value="1"/>
</dbReference>
<dbReference type="Gene3D" id="3.30.230.30">
    <property type="entry name" value="Impact, N-terminal domain"/>
    <property type="match status" value="1"/>
</dbReference>
<reference evidence="4" key="1">
    <citation type="journal article" date="2019" name="Int. J. Syst. Evol. Microbiol.">
        <title>The Global Catalogue of Microorganisms (GCM) 10K type strain sequencing project: providing services to taxonomists for standard genome sequencing and annotation.</title>
        <authorList>
            <consortium name="The Broad Institute Genomics Platform"/>
            <consortium name="The Broad Institute Genome Sequencing Center for Infectious Disease"/>
            <person name="Wu L."/>
            <person name="Ma J."/>
        </authorList>
    </citation>
    <scope>NUCLEOTIDE SEQUENCE [LARGE SCALE GENOMIC DNA]</scope>
    <source>
        <strain evidence="4">CGMCC 1.5362</strain>
    </source>
</reference>
<dbReference type="EMBL" id="BMLB01000006">
    <property type="protein sequence ID" value="GGK78027.1"/>
    <property type="molecule type" value="Genomic_DNA"/>
</dbReference>
<dbReference type="Pfam" id="PF01205">
    <property type="entry name" value="Impact_N"/>
    <property type="match status" value="1"/>
</dbReference>
<organism evidence="3 4">
    <name type="scientific">Ornithinimicrobium pekingense</name>
    <dbReference type="NCBI Taxonomy" id="384677"/>
    <lineage>
        <taxon>Bacteria</taxon>
        <taxon>Bacillati</taxon>
        <taxon>Actinomycetota</taxon>
        <taxon>Actinomycetes</taxon>
        <taxon>Micrococcales</taxon>
        <taxon>Ornithinimicrobiaceae</taxon>
        <taxon>Ornithinimicrobium</taxon>
    </lineage>
</organism>
<dbReference type="PANTHER" id="PTHR16301:SF20">
    <property type="entry name" value="IMPACT FAMILY MEMBER YIGZ"/>
    <property type="match status" value="1"/>
</dbReference>
<keyword evidence="4" id="KW-1185">Reference proteome</keyword>
<evidence type="ECO:0000256" key="1">
    <source>
        <dbReference type="ARBA" id="ARBA00007665"/>
    </source>
</evidence>
<dbReference type="RefSeq" id="WP_022922084.1">
    <property type="nucleotide sequence ID" value="NZ_BMLB01000006.1"/>
</dbReference>
<comment type="caution">
    <text evidence="3">The sequence shown here is derived from an EMBL/GenBank/DDBJ whole genome shotgun (WGS) entry which is preliminary data.</text>
</comment>
<name>A0ABQ2FDA5_9MICO</name>
<sequence length="217" mass="23041">MQPSSYRTVAAPVVARTEEKRSVFECWLRRADDEAAARAVVEEARTTHWDARHHCSAFVLGPDGATVRSNDDGEPAGTAGTPMLQVLTSSGLTDVIAVVTRWFGGTLLGTGGLVRAYSDAVRAAVEEAEVLTRVRVREVDVRVGHDLAGRLEHDLRARGIGVPHIGYADRVTLRVQVPVVSDAVAADDLPGLLAGLTSGEAQIVPGSEGEGWLDVQG</sequence>
<proteinExistence type="inferred from homology"/>